<reference evidence="8" key="2">
    <citation type="submission" date="2022-05" db="EMBL/GenBank/DDBJ databases">
        <authorList>
            <person name="Proctor A.L."/>
            <person name="Phillips G.J."/>
            <person name="Wannemuehler M.J."/>
        </authorList>
    </citation>
    <scope>NUCLEOTIDE SEQUENCE</scope>
    <source>
        <strain evidence="8">ASF457</strain>
    </source>
</reference>
<dbReference type="InterPro" id="IPR017850">
    <property type="entry name" value="Alkaline_phosphatase_core_sf"/>
</dbReference>
<feature type="transmembrane region" description="Helical" evidence="6">
    <location>
        <begin position="150"/>
        <end position="168"/>
    </location>
</feature>
<dbReference type="PANTHER" id="PTHR47371:SF3">
    <property type="entry name" value="PHOSPHOGLYCEROL TRANSFERASE I"/>
    <property type="match status" value="1"/>
</dbReference>
<feature type="transmembrane region" description="Helical" evidence="6">
    <location>
        <begin position="94"/>
        <end position="112"/>
    </location>
</feature>
<feature type="domain" description="Sulfatase N-terminal" evidence="7">
    <location>
        <begin position="296"/>
        <end position="582"/>
    </location>
</feature>
<dbReference type="Pfam" id="PF00884">
    <property type="entry name" value="Sulfatase"/>
    <property type="match status" value="1"/>
</dbReference>
<protein>
    <recommendedName>
        <fullName evidence="7">Sulfatase N-terminal domain-containing protein</fullName>
    </recommendedName>
</protein>
<evidence type="ECO:0000259" key="7">
    <source>
        <dbReference type="Pfam" id="PF00884"/>
    </source>
</evidence>
<dbReference type="GO" id="GO:0005886">
    <property type="term" value="C:plasma membrane"/>
    <property type="evidence" value="ECO:0007669"/>
    <property type="project" value="UniProtKB-SubCell"/>
</dbReference>
<sequence>MNNKILKTYIQIITFFAYLLIIFGLCRIGFIINSGILNSAITGAYGSNSLPVSDIGQTLFAGFRYDGRLAAPAAFIFAALYILFSFIKSAKTPVIMIFTSIISYIIIIASFVNDTYYSIFNDTFNIIMLGVIYDDQSAIFHTALNSDYNALPKIAASVILTAIAVFIYSKIYKKIENIKSSISIKKTVLLGILISYILILAASSTFNLKGGDLSYIVKLPENNFLKKAAPGALHDLDRVYRAYKDIKGESFEKYAGGKTIQQVMQIYFEDEYTNQDNISSVMEQEVLYNGKSNAKHIFLIIMESLSDYHLSEEFINGGGIGSELAALANSKDGLKVPVFIQNGYGTIETMDMMITGLYGTYFPVSEMTGKIPCFDSSTGRIFKDLGYDTNFFYFGSSAWRKIGSYTTSQGFNKSYGMENIHNKQKSTWGIYDNEGFDFILESLDKHHDKPTFNMILSASNHPPYDIDTKKYYNIDTEKIRNFLDTNYPKEKRFQGITPEILTVTEYSIKSAADFIKKTYESYPDSIFFITGDHFDRSYPDPDRKIFTSTSIPLIIYGSGVHKYKLKYTAGSHKDIVPTILNMTAHAGYKFHSFGQSLVTDDINENIDKERIAIGAQSIANGRYIFNGGGKLEYFNNEKENENDINTAKIYWNKKKAGEAISWYIVNKGYNIPK</sequence>
<dbReference type="Gene3D" id="3.40.720.10">
    <property type="entry name" value="Alkaline Phosphatase, subunit A"/>
    <property type="match status" value="1"/>
</dbReference>
<evidence type="ECO:0000256" key="6">
    <source>
        <dbReference type="SAM" id="Phobius"/>
    </source>
</evidence>
<keyword evidence="3 6" id="KW-0812">Transmembrane</keyword>
<keyword evidence="2" id="KW-1003">Cell membrane</keyword>
<evidence type="ECO:0000256" key="5">
    <source>
        <dbReference type="ARBA" id="ARBA00023136"/>
    </source>
</evidence>
<feature type="transmembrane region" description="Helical" evidence="6">
    <location>
        <begin position="69"/>
        <end position="87"/>
    </location>
</feature>
<dbReference type="PANTHER" id="PTHR47371">
    <property type="entry name" value="LIPOTEICHOIC ACID SYNTHASE"/>
    <property type="match status" value="1"/>
</dbReference>
<dbReference type="RefSeq" id="WP_242345830.1">
    <property type="nucleotide sequence ID" value="NZ_CP097562.1"/>
</dbReference>
<keyword evidence="5 6" id="KW-0472">Membrane</keyword>
<comment type="subcellular location">
    <subcellularLocation>
        <location evidence="1">Cell membrane</location>
        <topology evidence="1">Multi-pass membrane protein</topology>
    </subcellularLocation>
</comment>
<dbReference type="EMBL" id="CP097562">
    <property type="protein sequence ID" value="USF24987.1"/>
    <property type="molecule type" value="Genomic_DNA"/>
</dbReference>
<organism evidence="8 9">
    <name type="scientific">Mucispirillum schaedleri ASF457</name>
    <dbReference type="NCBI Taxonomy" id="1379858"/>
    <lineage>
        <taxon>Bacteria</taxon>
        <taxon>Pseudomonadati</taxon>
        <taxon>Deferribacterota</taxon>
        <taxon>Deferribacteres</taxon>
        <taxon>Deferribacterales</taxon>
        <taxon>Mucispirillaceae</taxon>
        <taxon>Mucispirillum</taxon>
    </lineage>
</organism>
<dbReference type="InterPro" id="IPR050448">
    <property type="entry name" value="OpgB/LTA_synthase_biosynth"/>
</dbReference>
<evidence type="ECO:0000256" key="3">
    <source>
        <dbReference type="ARBA" id="ARBA00022692"/>
    </source>
</evidence>
<dbReference type="CDD" id="cd16015">
    <property type="entry name" value="LTA_synthase"/>
    <property type="match status" value="1"/>
</dbReference>
<evidence type="ECO:0000313" key="9">
    <source>
        <dbReference type="Proteomes" id="UP000017429"/>
    </source>
</evidence>
<feature type="transmembrane region" description="Helical" evidence="6">
    <location>
        <begin position="12"/>
        <end position="32"/>
    </location>
</feature>
<dbReference type="SUPFAM" id="SSF53649">
    <property type="entry name" value="Alkaline phosphatase-like"/>
    <property type="match status" value="1"/>
</dbReference>
<evidence type="ECO:0000313" key="8">
    <source>
        <dbReference type="EMBL" id="USF24987.1"/>
    </source>
</evidence>
<keyword evidence="9" id="KW-1185">Reference proteome</keyword>
<name>A0AA97LR64_9BACT</name>
<evidence type="ECO:0000256" key="1">
    <source>
        <dbReference type="ARBA" id="ARBA00004651"/>
    </source>
</evidence>
<keyword evidence="4 6" id="KW-1133">Transmembrane helix</keyword>
<accession>A0AA97LR64</accession>
<evidence type="ECO:0000256" key="2">
    <source>
        <dbReference type="ARBA" id="ARBA00022475"/>
    </source>
</evidence>
<proteinExistence type="predicted"/>
<dbReference type="KEGG" id="msch:N508_002082"/>
<dbReference type="InterPro" id="IPR000917">
    <property type="entry name" value="Sulfatase_N"/>
</dbReference>
<feature type="transmembrane region" description="Helical" evidence="6">
    <location>
        <begin position="188"/>
        <end position="208"/>
    </location>
</feature>
<evidence type="ECO:0000256" key="4">
    <source>
        <dbReference type="ARBA" id="ARBA00022989"/>
    </source>
</evidence>
<gene>
    <name evidence="8" type="ORF">N508_002082</name>
</gene>
<dbReference type="AlphaFoldDB" id="A0AA97LR64"/>
<reference evidence="8" key="1">
    <citation type="journal article" date="2014" name="Genome Announc.">
        <title>Draft genome sequences of the altered schaedler flora, a defined bacterial community from gnotobiotic mice.</title>
        <authorList>
            <person name="Wannemuehler M.J."/>
            <person name="Overstreet A.M."/>
            <person name="Ward D.V."/>
            <person name="Phillips G.J."/>
        </authorList>
    </citation>
    <scope>NUCLEOTIDE SEQUENCE</scope>
    <source>
        <strain evidence="8">ASF457</strain>
    </source>
</reference>
<reference evidence="8" key="3">
    <citation type="submission" date="2022-06" db="EMBL/GenBank/DDBJ databases">
        <title>Resources to Facilitate Use of the Altered Schaedler Flora (ASF) Mouse Model to Study Microbiome Function.</title>
        <authorList>
            <person name="Proctor A."/>
            <person name="Parvinroo S."/>
            <person name="Richie T."/>
            <person name="Jia X."/>
            <person name="Lee S.T.M."/>
            <person name="Karp P.D."/>
            <person name="Paley S."/>
            <person name="Kostic A.D."/>
            <person name="Pierre J.F."/>
            <person name="Wannemuehler M.J."/>
            <person name="Phillips G.J."/>
        </authorList>
    </citation>
    <scope>NUCLEOTIDE SEQUENCE</scope>
    <source>
        <strain evidence="8">ASF457</strain>
    </source>
</reference>
<dbReference type="Proteomes" id="UP000017429">
    <property type="component" value="Chromosome"/>
</dbReference>